<keyword evidence="1" id="KW-0472">Membrane</keyword>
<organism evidence="2 3">
    <name type="scientific">Symbiodinium microadriaticum</name>
    <name type="common">Dinoflagellate</name>
    <name type="synonym">Zooxanthella microadriatica</name>
    <dbReference type="NCBI Taxonomy" id="2951"/>
    <lineage>
        <taxon>Eukaryota</taxon>
        <taxon>Sar</taxon>
        <taxon>Alveolata</taxon>
        <taxon>Dinophyceae</taxon>
        <taxon>Suessiales</taxon>
        <taxon>Symbiodiniaceae</taxon>
        <taxon>Symbiodinium</taxon>
    </lineage>
</organism>
<dbReference type="EMBL" id="LSRX01000055">
    <property type="protein sequence ID" value="OLQ11719.1"/>
    <property type="molecule type" value="Genomic_DNA"/>
</dbReference>
<feature type="transmembrane region" description="Helical" evidence="1">
    <location>
        <begin position="49"/>
        <end position="69"/>
    </location>
</feature>
<feature type="transmembrane region" description="Helical" evidence="1">
    <location>
        <begin position="376"/>
        <end position="393"/>
    </location>
</feature>
<comment type="caution">
    <text evidence="2">The sequence shown here is derived from an EMBL/GenBank/DDBJ whole genome shotgun (WGS) entry which is preliminary data.</text>
</comment>
<dbReference type="OrthoDB" id="10410310at2759"/>
<keyword evidence="3" id="KW-1185">Reference proteome</keyword>
<accession>A0A1Q9EWD9</accession>
<feature type="transmembrane region" description="Helical" evidence="1">
    <location>
        <begin position="496"/>
        <end position="519"/>
    </location>
</feature>
<sequence length="634" mass="69343">MEDVGIEPTGYASWLVDVPLLPPSPILVTNGYILVSWAALFVENTHLRYLLIAGTFVAYGWASESWHISGSYDGMGAKETPEEAPCRRARVSSVLLLIGVFGLYGVVYLLAAAGAMDFSTECIYLSYQNEQSDYRCSYEALARLVFKVRGSSVAFVSLLRGTFDHVVPCTVQSISAAPTCRRPLAAASFNDQLASGFSAYVQNALCQNGPRHSCTKKPRIKVPETSLPPVAQALHVRLRRTSELPDEGLAHETLRAGASASITQSLGDMDGSPITRRFLVPVIAAAAHWYVAVSPTAVVTPPSPEPPEDNWSLPRVDVDAIWNEFLLKAENRRTAYDRWGTRLLLLPLYAFPVLVAATFCRARLQRATRWLKKHPLVVEVAGYALTSLLAFHGRRYADLGFAYSGALAFAACHAISVLLRRPADDGWPDWLKPPQRDEATVLWLLLHATIWAAACVAHRDQWTGLMAMAFLLLALAALFSELGLSSVEEEASLWMGLRQIASPVAAAAAVIFLVCQLLRSWLEAFVLGASCCGHVALFLAVLVLALGMSESYVKRQIVALAVLLSGCGLGYIWSAPGLFHSSLCFLLLWFLTKCIEGSWSNHFVAMLATYGVGQLFYSKPELLLQVLSAENLYL</sequence>
<gene>
    <name evidence="2" type="ORF">AK812_SmicGene4439</name>
</gene>
<feature type="transmembrane region" description="Helical" evidence="1">
    <location>
        <begin position="343"/>
        <end position="364"/>
    </location>
</feature>
<evidence type="ECO:0000313" key="3">
    <source>
        <dbReference type="Proteomes" id="UP000186817"/>
    </source>
</evidence>
<name>A0A1Q9EWD9_SYMMI</name>
<proteinExistence type="predicted"/>
<keyword evidence="1" id="KW-0812">Transmembrane</keyword>
<reference evidence="2 3" key="1">
    <citation type="submission" date="2016-02" db="EMBL/GenBank/DDBJ databases">
        <title>Genome analysis of coral dinoflagellate symbionts highlights evolutionary adaptations to a symbiotic lifestyle.</title>
        <authorList>
            <person name="Aranda M."/>
            <person name="Li Y."/>
            <person name="Liew Y.J."/>
            <person name="Baumgarten S."/>
            <person name="Simakov O."/>
            <person name="Wilson M."/>
            <person name="Piel J."/>
            <person name="Ashoor H."/>
            <person name="Bougouffa S."/>
            <person name="Bajic V.B."/>
            <person name="Ryu T."/>
            <person name="Ravasi T."/>
            <person name="Bayer T."/>
            <person name="Micklem G."/>
            <person name="Kim H."/>
            <person name="Bhak J."/>
            <person name="Lajeunesse T.C."/>
            <person name="Voolstra C.R."/>
        </authorList>
    </citation>
    <scope>NUCLEOTIDE SEQUENCE [LARGE SCALE GENOMIC DNA]</scope>
    <source>
        <strain evidence="2 3">CCMP2467</strain>
    </source>
</reference>
<feature type="transmembrane region" description="Helical" evidence="1">
    <location>
        <begin position="525"/>
        <end position="546"/>
    </location>
</feature>
<feature type="transmembrane region" description="Helical" evidence="1">
    <location>
        <begin position="465"/>
        <end position="484"/>
    </location>
</feature>
<dbReference type="Proteomes" id="UP000186817">
    <property type="component" value="Unassembled WGS sequence"/>
</dbReference>
<evidence type="ECO:0000313" key="2">
    <source>
        <dbReference type="EMBL" id="OLQ11719.1"/>
    </source>
</evidence>
<evidence type="ECO:0000256" key="1">
    <source>
        <dbReference type="SAM" id="Phobius"/>
    </source>
</evidence>
<feature type="transmembrane region" description="Helical" evidence="1">
    <location>
        <begin position="599"/>
        <end position="617"/>
    </location>
</feature>
<feature type="transmembrane region" description="Helical" evidence="1">
    <location>
        <begin position="20"/>
        <end position="42"/>
    </location>
</feature>
<feature type="transmembrane region" description="Helical" evidence="1">
    <location>
        <begin position="440"/>
        <end position="459"/>
    </location>
</feature>
<feature type="transmembrane region" description="Helical" evidence="1">
    <location>
        <begin position="399"/>
        <end position="419"/>
    </location>
</feature>
<protein>
    <submittedName>
        <fullName evidence="2">Uncharacterized protein</fullName>
    </submittedName>
</protein>
<feature type="transmembrane region" description="Helical" evidence="1">
    <location>
        <begin position="558"/>
        <end position="579"/>
    </location>
</feature>
<feature type="transmembrane region" description="Helical" evidence="1">
    <location>
        <begin position="89"/>
        <end position="111"/>
    </location>
</feature>
<dbReference type="AlphaFoldDB" id="A0A1Q9EWD9"/>
<keyword evidence="1" id="KW-1133">Transmembrane helix</keyword>